<dbReference type="RefSeq" id="WP_200584847.1">
    <property type="nucleotide sequence ID" value="NZ_JAEHFY010000004.1"/>
</dbReference>
<sequence>MPRVSVIIPNYNHENFLNQRIETVLSQTFQDIEVIILDDCSTDSSKQVIESYSLDKRVSVVYNSFNSGSPFIQWARGITIAKGDYIWIAESDDWSELDFLTEVIRYADLYPDASLIYTDSYIIKDSAAELMGAKTDADFKFFEPKELIKQHLLNGIDIYNGSAVVFKRQIAFNELEKLVEYKKHGDYFFWIILSKDYPSVFINKRLNYFRILESSVTKLSNQTVETIDEYYKIFKVLVNISLELKWKDRYIFYNCWALRFIKLYKEVTYKINIYDLLKKVFIASRYSPYFLNRMIYHFIMS</sequence>
<organism evidence="2 3">
    <name type="scientific">Pedobacter segetis</name>
    <dbReference type="NCBI Taxonomy" id="2793069"/>
    <lineage>
        <taxon>Bacteria</taxon>
        <taxon>Pseudomonadati</taxon>
        <taxon>Bacteroidota</taxon>
        <taxon>Sphingobacteriia</taxon>
        <taxon>Sphingobacteriales</taxon>
        <taxon>Sphingobacteriaceae</taxon>
        <taxon>Pedobacter</taxon>
    </lineage>
</organism>
<name>A0ABS1BGT7_9SPHI</name>
<dbReference type="Proteomes" id="UP000660024">
    <property type="component" value="Unassembled WGS sequence"/>
</dbReference>
<dbReference type="Gene3D" id="3.90.550.10">
    <property type="entry name" value="Spore Coat Polysaccharide Biosynthesis Protein SpsA, Chain A"/>
    <property type="match status" value="1"/>
</dbReference>
<feature type="domain" description="Glycosyltransferase 2-like" evidence="1">
    <location>
        <begin position="5"/>
        <end position="168"/>
    </location>
</feature>
<evidence type="ECO:0000259" key="1">
    <source>
        <dbReference type="Pfam" id="PF00535"/>
    </source>
</evidence>
<dbReference type="InterPro" id="IPR001173">
    <property type="entry name" value="Glyco_trans_2-like"/>
</dbReference>
<gene>
    <name evidence="2" type="ORF">I5M32_03770</name>
</gene>
<evidence type="ECO:0000313" key="3">
    <source>
        <dbReference type="Proteomes" id="UP000660024"/>
    </source>
</evidence>
<evidence type="ECO:0000313" key="2">
    <source>
        <dbReference type="EMBL" id="MBK0382068.1"/>
    </source>
</evidence>
<keyword evidence="3" id="KW-1185">Reference proteome</keyword>
<accession>A0ABS1BGT7</accession>
<protein>
    <submittedName>
        <fullName evidence="2">Glycosyltransferase family 2 protein</fullName>
    </submittedName>
</protein>
<proteinExistence type="predicted"/>
<dbReference type="PANTHER" id="PTHR22916:SF3">
    <property type="entry name" value="UDP-GLCNAC:BETAGAL BETA-1,3-N-ACETYLGLUCOSAMINYLTRANSFERASE-LIKE PROTEIN 1"/>
    <property type="match status" value="1"/>
</dbReference>
<reference evidence="2 3" key="1">
    <citation type="submission" date="2020-12" db="EMBL/GenBank/DDBJ databases">
        <title>Bacterial novel species Pedobacter sp. SD-b isolated from soil.</title>
        <authorList>
            <person name="Jung H.-Y."/>
        </authorList>
    </citation>
    <scope>NUCLEOTIDE SEQUENCE [LARGE SCALE GENOMIC DNA]</scope>
    <source>
        <strain evidence="2 3">SD-b</strain>
    </source>
</reference>
<comment type="caution">
    <text evidence="2">The sequence shown here is derived from an EMBL/GenBank/DDBJ whole genome shotgun (WGS) entry which is preliminary data.</text>
</comment>
<dbReference type="PANTHER" id="PTHR22916">
    <property type="entry name" value="GLYCOSYLTRANSFERASE"/>
    <property type="match status" value="1"/>
</dbReference>
<dbReference type="Pfam" id="PF00535">
    <property type="entry name" value="Glycos_transf_2"/>
    <property type="match status" value="1"/>
</dbReference>
<dbReference type="InterPro" id="IPR029044">
    <property type="entry name" value="Nucleotide-diphossugar_trans"/>
</dbReference>
<dbReference type="SUPFAM" id="SSF53448">
    <property type="entry name" value="Nucleotide-diphospho-sugar transferases"/>
    <property type="match status" value="1"/>
</dbReference>
<dbReference type="EMBL" id="JAEHFY010000004">
    <property type="protein sequence ID" value="MBK0382068.1"/>
    <property type="molecule type" value="Genomic_DNA"/>
</dbReference>